<proteinExistence type="predicted"/>
<evidence type="ECO:0000313" key="1">
    <source>
        <dbReference type="EMBL" id="KFO32916.1"/>
    </source>
</evidence>
<reference evidence="1 2" key="1">
    <citation type="submission" date="2013-11" db="EMBL/GenBank/DDBJ databases">
        <title>The Damaraland mole rat (Fukomys damarensis) genome and evolution of African mole rats.</title>
        <authorList>
            <person name="Gladyshev V.N."/>
            <person name="Fang X."/>
        </authorList>
    </citation>
    <scope>NUCLEOTIDE SEQUENCE [LARGE SCALE GENOMIC DNA]</scope>
    <source>
        <tissue evidence="1">Liver</tissue>
    </source>
</reference>
<evidence type="ECO:0000313" key="2">
    <source>
        <dbReference type="Proteomes" id="UP000028990"/>
    </source>
</evidence>
<keyword evidence="2" id="KW-1185">Reference proteome</keyword>
<accession>A0A091EC76</accession>
<name>A0A091EC76_FUKDA</name>
<dbReference type="Proteomes" id="UP000028990">
    <property type="component" value="Unassembled WGS sequence"/>
</dbReference>
<sequence>MFEGAEVWGWEQIRYSWSQKFPNPKAPEGQTLVLEDLEVVQTALNPKHPAPTAGEKIVLVCFKAESKGRKPYAKFIQEIPASLIAKSKDQMCLKLECEKHEDGEYCGGGSGYSKIPLDLVCFCYMMKEF</sequence>
<dbReference type="EMBL" id="KN122106">
    <property type="protein sequence ID" value="KFO32916.1"/>
    <property type="molecule type" value="Genomic_DNA"/>
</dbReference>
<protein>
    <submittedName>
        <fullName evidence="1">Uncharacterized protein</fullName>
    </submittedName>
</protein>
<organism evidence="1 2">
    <name type="scientific">Fukomys damarensis</name>
    <name type="common">Damaraland mole rat</name>
    <name type="synonym">Cryptomys damarensis</name>
    <dbReference type="NCBI Taxonomy" id="885580"/>
    <lineage>
        <taxon>Eukaryota</taxon>
        <taxon>Metazoa</taxon>
        <taxon>Chordata</taxon>
        <taxon>Craniata</taxon>
        <taxon>Vertebrata</taxon>
        <taxon>Euteleostomi</taxon>
        <taxon>Mammalia</taxon>
        <taxon>Eutheria</taxon>
        <taxon>Euarchontoglires</taxon>
        <taxon>Glires</taxon>
        <taxon>Rodentia</taxon>
        <taxon>Hystricomorpha</taxon>
        <taxon>Bathyergidae</taxon>
        <taxon>Fukomys</taxon>
    </lineage>
</organism>
<gene>
    <name evidence="1" type="ORF">H920_05532</name>
</gene>
<dbReference type="AlphaFoldDB" id="A0A091EC76"/>